<dbReference type="SMART" id="SM00318">
    <property type="entry name" value="SNc"/>
    <property type="match status" value="1"/>
</dbReference>
<keyword evidence="4" id="KW-0255">Endonuclease</keyword>
<feature type="region of interest" description="Disordered" evidence="1">
    <location>
        <begin position="58"/>
        <end position="103"/>
    </location>
</feature>
<evidence type="ECO:0000313" key="4">
    <source>
        <dbReference type="EMBL" id="TDP82536.1"/>
    </source>
</evidence>
<dbReference type="Proteomes" id="UP000294547">
    <property type="component" value="Unassembled WGS sequence"/>
</dbReference>
<keyword evidence="2" id="KW-1133">Transmembrane helix</keyword>
<name>A0A4R6RA69_9HYPH</name>
<keyword evidence="2" id="KW-0472">Membrane</keyword>
<evidence type="ECO:0000259" key="3">
    <source>
        <dbReference type="SMART" id="SM00318"/>
    </source>
</evidence>
<sequence>MRRGRRKLSFAARWAMPLLVGPAIVGGAMAWMYAAAPPPGSGNWAADAALRLPKGAATAPAAAPGAPGRVVDLGNVPPPGERPAAEPSGMDGPLRPSADEGVRPEKPETVFARVIVVDGGSFRAVRDKKPLVVRVAGVAPVPFTQTCTGTDGQLWKCGAKARAELARLIGGRSVACVDVVELEPDRVIATCRVGTRDIAGWLVEQGWADPSDPADPVLGPAAERARAAGKGRYGSAPVGVIAG</sequence>
<organism evidence="4 5">
    <name type="scientific">Oharaeibacter diazotrophicus</name>
    <dbReference type="NCBI Taxonomy" id="1920512"/>
    <lineage>
        <taxon>Bacteria</taxon>
        <taxon>Pseudomonadati</taxon>
        <taxon>Pseudomonadota</taxon>
        <taxon>Alphaproteobacteria</taxon>
        <taxon>Hyphomicrobiales</taxon>
        <taxon>Pleomorphomonadaceae</taxon>
        <taxon>Oharaeibacter</taxon>
    </lineage>
</organism>
<keyword evidence="2" id="KW-0812">Transmembrane</keyword>
<comment type="caution">
    <text evidence="4">The sequence shown here is derived from an EMBL/GenBank/DDBJ whole genome shotgun (WGS) entry which is preliminary data.</text>
</comment>
<evidence type="ECO:0000313" key="5">
    <source>
        <dbReference type="Proteomes" id="UP000294547"/>
    </source>
</evidence>
<feature type="domain" description="TNase-like" evidence="3">
    <location>
        <begin position="108"/>
        <end position="235"/>
    </location>
</feature>
<accession>A0A4R6RA69</accession>
<feature type="compositionally biased region" description="Low complexity" evidence="1">
    <location>
        <begin position="58"/>
        <end position="68"/>
    </location>
</feature>
<dbReference type="GO" id="GO:0004519">
    <property type="term" value="F:endonuclease activity"/>
    <property type="evidence" value="ECO:0007669"/>
    <property type="project" value="UniProtKB-KW"/>
</dbReference>
<dbReference type="EMBL" id="SNXY01000010">
    <property type="protein sequence ID" value="TDP82536.1"/>
    <property type="molecule type" value="Genomic_DNA"/>
</dbReference>
<keyword evidence="4" id="KW-0540">Nuclease</keyword>
<dbReference type="InterPro" id="IPR016071">
    <property type="entry name" value="Staphylococal_nuclease_OB-fold"/>
</dbReference>
<dbReference type="InterPro" id="IPR035437">
    <property type="entry name" value="SNase_OB-fold_sf"/>
</dbReference>
<dbReference type="SUPFAM" id="SSF50199">
    <property type="entry name" value="Staphylococcal nuclease"/>
    <property type="match status" value="1"/>
</dbReference>
<proteinExistence type="predicted"/>
<feature type="transmembrane region" description="Helical" evidence="2">
    <location>
        <begin position="12"/>
        <end position="33"/>
    </location>
</feature>
<dbReference type="OrthoDB" id="9810674at2"/>
<evidence type="ECO:0000256" key="1">
    <source>
        <dbReference type="SAM" id="MobiDB-lite"/>
    </source>
</evidence>
<evidence type="ECO:0000256" key="2">
    <source>
        <dbReference type="SAM" id="Phobius"/>
    </source>
</evidence>
<keyword evidence="4" id="KW-0378">Hydrolase</keyword>
<gene>
    <name evidence="4" type="ORF">EDD54_3805</name>
</gene>
<dbReference type="Gene3D" id="2.40.50.90">
    <property type="match status" value="1"/>
</dbReference>
<keyword evidence="5" id="KW-1185">Reference proteome</keyword>
<dbReference type="RefSeq" id="WP_126539165.1">
    <property type="nucleotide sequence ID" value="NZ_BSPM01000007.1"/>
</dbReference>
<protein>
    <submittedName>
        <fullName evidence="4">Endonuclease YncB(Thermonuclease family)</fullName>
    </submittedName>
</protein>
<dbReference type="AlphaFoldDB" id="A0A4R6RA69"/>
<reference evidence="4 5" key="1">
    <citation type="submission" date="2019-03" db="EMBL/GenBank/DDBJ databases">
        <title>Genomic Encyclopedia of Type Strains, Phase IV (KMG-IV): sequencing the most valuable type-strain genomes for metagenomic binning, comparative biology and taxonomic classification.</title>
        <authorList>
            <person name="Goeker M."/>
        </authorList>
    </citation>
    <scope>NUCLEOTIDE SEQUENCE [LARGE SCALE GENOMIC DNA]</scope>
    <source>
        <strain evidence="4 5">DSM 102969</strain>
    </source>
</reference>